<sequence length="1065" mass="121348">MNYFGYSQTKSSIQVISVGFIIIILLVVLFAFMTIQENKKHAELNEKMYKHPFSVSIAVLEANGDILAMHRYMKDLVLASNKDDLNVAISLVNQHEHEVYRHFELIKDRFLGDKEKINIAFMTFVEWKSIRDEVLALKRNNQDQLAASITTGKGADHVKKLNQNMRFLINFAGNKALEFKDSSHDSHDLSKTSFYYLLTFTILSSILTAFLVIFLVRKAEFSRNESEERFEAIFNNTEVSIWSEDFSSVVIALEKLRQEGVEDLKKHLYENIDLAWNLAAMVKVNSVNNATLKLFGATSQAEFISKIEQTFGADAIDVFINEMCAIWTNQETFLSEANFQTLDGQEIKALISFQTPSTTNNFRNVPVSIVDISDHKRLEKKLKLSSRVFSDTHEGIIITDANKIIVDVNPAFSKITGYSREAVIGKNPKILSSGKQQPQFYSLMWQQITELGYWQGEIWNRRKNGEIYAELLTTSSLKDSEGRIVNYLGMFTDITHSKRQQETMRRMAHYDPLTGLPNRTLLLDRFNQAIAHSKRSSTLLAVCFLDLDDFKPVNDIYGHDVGDKLLIDVAHRLELAIRSEDTVSRLGGDEFSILLGDIKSTSQCYEMLERIIHSVSATYFIDENSINISASIGVSLSPLDGVELDSLLRQADQAMYQAKQQGKNNYQLFDIEQAQKTSRRHVKLQELQQALINHELCLYYQPKVNMTSGKIIGLEALIRWQHPVKGLISPLEFLPLIEGTDLEIQVGEWVIDQGMAQLERLNKHGINIEMSVNVSAMQFLNTCFLDSLNAALNRHHDIDSRNFKLEVLESSTLGNLERISNIIRACRNKLGIRIALDDFGTGYSSLSHLRQLPADTIKIDQSFVQDVLIDPDDFAIIDGVIGLSKSFSLNVIAEGVETTAHGLMLLLMGCKNAQGYAISKPMPANTLVDWIKEYKPNQTWLEYSQVEMTLPVKRVKQLELILNHWLKNVERFLQGDMEVTMGECVMSCHFDKWIIRLRQEKLFEDLWINKLQQAQNVVHFVAEELVSHRQTSTNPPTKDELNKLHSSFDKLLSVLDKQAVLECKK</sequence>
<dbReference type="Gene3D" id="3.30.70.270">
    <property type="match status" value="1"/>
</dbReference>
<feature type="transmembrane region" description="Helical" evidence="2">
    <location>
        <begin position="194"/>
        <end position="216"/>
    </location>
</feature>
<dbReference type="InterPro" id="IPR000160">
    <property type="entry name" value="GGDEF_dom"/>
</dbReference>
<dbReference type="EMBL" id="MAAF01000025">
    <property type="protein sequence ID" value="OUR83887.1"/>
    <property type="molecule type" value="Genomic_DNA"/>
</dbReference>
<evidence type="ECO:0000259" key="5">
    <source>
        <dbReference type="PROSITE" id="PS50883"/>
    </source>
</evidence>
<dbReference type="InterPro" id="IPR035965">
    <property type="entry name" value="PAS-like_dom_sf"/>
</dbReference>
<dbReference type="Pfam" id="PF00563">
    <property type="entry name" value="EAL"/>
    <property type="match status" value="1"/>
</dbReference>
<evidence type="ECO:0000256" key="1">
    <source>
        <dbReference type="ARBA" id="ARBA00001946"/>
    </source>
</evidence>
<dbReference type="GO" id="GO:0003824">
    <property type="term" value="F:catalytic activity"/>
    <property type="evidence" value="ECO:0007669"/>
    <property type="project" value="UniProtKB-ARBA"/>
</dbReference>
<dbReference type="Pfam" id="PF13426">
    <property type="entry name" value="PAS_9"/>
    <property type="match status" value="1"/>
</dbReference>
<dbReference type="NCBIfam" id="TIGR00229">
    <property type="entry name" value="sensory_box"/>
    <property type="match status" value="1"/>
</dbReference>
<dbReference type="InterPro" id="IPR024478">
    <property type="entry name" value="HlyB_4HB_MCP"/>
</dbReference>
<dbReference type="SMART" id="SM00091">
    <property type="entry name" value="PAS"/>
    <property type="match status" value="1"/>
</dbReference>
<feature type="domain" description="GGDEF" evidence="6">
    <location>
        <begin position="538"/>
        <end position="671"/>
    </location>
</feature>
<keyword evidence="2" id="KW-0812">Transmembrane</keyword>
<dbReference type="Gene3D" id="3.20.20.450">
    <property type="entry name" value="EAL domain"/>
    <property type="match status" value="1"/>
</dbReference>
<dbReference type="InterPro" id="IPR001610">
    <property type="entry name" value="PAC"/>
</dbReference>
<dbReference type="PANTHER" id="PTHR44757:SF2">
    <property type="entry name" value="BIOFILM ARCHITECTURE MAINTENANCE PROTEIN MBAA"/>
    <property type="match status" value="1"/>
</dbReference>
<evidence type="ECO:0000259" key="3">
    <source>
        <dbReference type="PROSITE" id="PS50112"/>
    </source>
</evidence>
<reference evidence="8" key="1">
    <citation type="journal article" date="2017" name="Proc. Natl. Acad. Sci. U.S.A.">
        <title>Simulation of Deepwater Horizon oil plume reveals substrate specialization within a complex community of hydrocarbon degraders.</title>
        <authorList>
            <person name="Hu P."/>
            <person name="Dubinsky E.A."/>
            <person name="Probst A.J."/>
            <person name="Wang J."/>
            <person name="Sieber C.M.K."/>
            <person name="Tom L.M."/>
            <person name="Gardinali P."/>
            <person name="Banfield J.F."/>
            <person name="Atlas R.M."/>
            <person name="Andersen G.L."/>
        </authorList>
    </citation>
    <scope>NUCLEOTIDE SEQUENCE [LARGE SCALE GENOMIC DNA]</scope>
</reference>
<protein>
    <recommendedName>
        <fullName evidence="9">Diguanylate cyclase/phosphodiesterase with PAS/PAC sensor(S)</fullName>
    </recommendedName>
</protein>
<dbReference type="InterPro" id="IPR000014">
    <property type="entry name" value="PAS"/>
</dbReference>
<dbReference type="CDD" id="cd01949">
    <property type="entry name" value="GGDEF"/>
    <property type="match status" value="1"/>
</dbReference>
<comment type="caution">
    <text evidence="7">The sequence shown here is derived from an EMBL/GenBank/DDBJ whole genome shotgun (WGS) entry which is preliminary data.</text>
</comment>
<dbReference type="SUPFAM" id="SSF55785">
    <property type="entry name" value="PYP-like sensor domain (PAS domain)"/>
    <property type="match status" value="2"/>
</dbReference>
<feature type="domain" description="EAL" evidence="5">
    <location>
        <begin position="680"/>
        <end position="935"/>
    </location>
</feature>
<evidence type="ECO:0008006" key="9">
    <source>
        <dbReference type="Google" id="ProtNLM"/>
    </source>
</evidence>
<comment type="cofactor">
    <cofactor evidence="1">
        <name>Mg(2+)</name>
        <dbReference type="ChEBI" id="CHEBI:18420"/>
    </cofactor>
</comment>
<dbReference type="PROSITE" id="PS50883">
    <property type="entry name" value="EAL"/>
    <property type="match status" value="1"/>
</dbReference>
<gene>
    <name evidence="7" type="ORF">A9Q75_04520</name>
</gene>
<dbReference type="PANTHER" id="PTHR44757">
    <property type="entry name" value="DIGUANYLATE CYCLASE DGCP"/>
    <property type="match status" value="1"/>
</dbReference>
<evidence type="ECO:0000256" key="2">
    <source>
        <dbReference type="SAM" id="Phobius"/>
    </source>
</evidence>
<evidence type="ECO:0000259" key="6">
    <source>
        <dbReference type="PROSITE" id="PS50887"/>
    </source>
</evidence>
<dbReference type="InterPro" id="IPR001633">
    <property type="entry name" value="EAL_dom"/>
</dbReference>
<feature type="domain" description="PAC" evidence="4">
    <location>
        <begin position="454"/>
        <end position="506"/>
    </location>
</feature>
<keyword evidence="2" id="KW-1133">Transmembrane helix</keyword>
<dbReference type="PROSITE" id="PS50887">
    <property type="entry name" value="GGDEF"/>
    <property type="match status" value="1"/>
</dbReference>
<evidence type="ECO:0000259" key="4">
    <source>
        <dbReference type="PROSITE" id="PS50113"/>
    </source>
</evidence>
<dbReference type="Proteomes" id="UP000243053">
    <property type="component" value="Unassembled WGS sequence"/>
</dbReference>
<dbReference type="Pfam" id="PF00990">
    <property type="entry name" value="GGDEF"/>
    <property type="match status" value="1"/>
</dbReference>
<feature type="transmembrane region" description="Helical" evidence="2">
    <location>
        <begin position="12"/>
        <end position="32"/>
    </location>
</feature>
<name>A0A1Y5ETE7_COLPS</name>
<organism evidence="7 8">
    <name type="scientific">Colwellia psychrerythraea</name>
    <name type="common">Vibrio psychroerythus</name>
    <dbReference type="NCBI Taxonomy" id="28229"/>
    <lineage>
        <taxon>Bacteria</taxon>
        <taxon>Pseudomonadati</taxon>
        <taxon>Pseudomonadota</taxon>
        <taxon>Gammaproteobacteria</taxon>
        <taxon>Alteromonadales</taxon>
        <taxon>Colwelliaceae</taxon>
        <taxon>Colwellia</taxon>
    </lineage>
</organism>
<dbReference type="NCBIfam" id="TIGR00254">
    <property type="entry name" value="GGDEF"/>
    <property type="match status" value="1"/>
</dbReference>
<dbReference type="PROSITE" id="PS50113">
    <property type="entry name" value="PAC"/>
    <property type="match status" value="1"/>
</dbReference>
<accession>A0A1Y5ETE7</accession>
<dbReference type="InterPro" id="IPR052155">
    <property type="entry name" value="Biofilm_reg_signaling"/>
</dbReference>
<dbReference type="FunFam" id="3.30.70.270:FF:000001">
    <property type="entry name" value="Diguanylate cyclase domain protein"/>
    <property type="match status" value="1"/>
</dbReference>
<dbReference type="InterPro" id="IPR000700">
    <property type="entry name" value="PAS-assoc_C"/>
</dbReference>
<dbReference type="CDD" id="cd00130">
    <property type="entry name" value="PAS"/>
    <property type="match status" value="1"/>
</dbReference>
<dbReference type="PROSITE" id="PS50112">
    <property type="entry name" value="PAS"/>
    <property type="match status" value="1"/>
</dbReference>
<dbReference type="Gene3D" id="3.30.450.20">
    <property type="entry name" value="PAS domain"/>
    <property type="match status" value="1"/>
</dbReference>
<dbReference type="InterPro" id="IPR043128">
    <property type="entry name" value="Rev_trsase/Diguanyl_cyclase"/>
</dbReference>
<evidence type="ECO:0000313" key="7">
    <source>
        <dbReference type="EMBL" id="OUR83887.1"/>
    </source>
</evidence>
<evidence type="ECO:0000313" key="8">
    <source>
        <dbReference type="Proteomes" id="UP000243053"/>
    </source>
</evidence>
<dbReference type="SUPFAM" id="SSF55073">
    <property type="entry name" value="Nucleotide cyclase"/>
    <property type="match status" value="1"/>
</dbReference>
<dbReference type="InterPro" id="IPR029787">
    <property type="entry name" value="Nucleotide_cyclase"/>
</dbReference>
<dbReference type="SMART" id="SM00267">
    <property type="entry name" value="GGDEF"/>
    <property type="match status" value="1"/>
</dbReference>
<dbReference type="SMART" id="SM00052">
    <property type="entry name" value="EAL"/>
    <property type="match status" value="1"/>
</dbReference>
<dbReference type="AlphaFoldDB" id="A0A1Y5ETE7"/>
<keyword evidence="2" id="KW-0472">Membrane</keyword>
<feature type="domain" description="PAS" evidence="3">
    <location>
        <begin position="381"/>
        <end position="427"/>
    </location>
</feature>
<proteinExistence type="predicted"/>
<dbReference type="SUPFAM" id="SSF141868">
    <property type="entry name" value="EAL domain-like"/>
    <property type="match status" value="1"/>
</dbReference>
<dbReference type="SMART" id="SM00086">
    <property type="entry name" value="PAC"/>
    <property type="match status" value="1"/>
</dbReference>
<dbReference type="InterPro" id="IPR035919">
    <property type="entry name" value="EAL_sf"/>
</dbReference>
<dbReference type="Pfam" id="PF12729">
    <property type="entry name" value="4HB_MCP_1"/>
    <property type="match status" value="1"/>
</dbReference>
<dbReference type="CDD" id="cd01948">
    <property type="entry name" value="EAL"/>
    <property type="match status" value="1"/>
</dbReference>